<dbReference type="AlphaFoldDB" id="A0A7W5JXA3"/>
<dbReference type="Proteomes" id="UP000565572">
    <property type="component" value="Unassembled WGS sequence"/>
</dbReference>
<evidence type="ECO:0000256" key="1">
    <source>
        <dbReference type="SAM" id="Phobius"/>
    </source>
</evidence>
<reference evidence="2 3" key="1">
    <citation type="submission" date="2020-08" db="EMBL/GenBank/DDBJ databases">
        <title>Sequencing the genomes of 1000 actinobacteria strains.</title>
        <authorList>
            <person name="Klenk H.-P."/>
        </authorList>
    </citation>
    <scope>NUCLEOTIDE SEQUENCE [LARGE SCALE GENOMIC DNA]</scope>
    <source>
        <strain evidence="2 3">DSM 11053</strain>
    </source>
</reference>
<dbReference type="EMBL" id="JACHZG010000001">
    <property type="protein sequence ID" value="MBB3327963.1"/>
    <property type="molecule type" value="Genomic_DNA"/>
</dbReference>
<sequence>MPDTAPSPLRARLEVVSRPALVRLTALPKQAVPLATVALFAVAVLAPAPVALVALVLIGLFLVWLTFLAWPALSAGGKLMRLVMVGLVVVLGATRF</sequence>
<keyword evidence="1" id="KW-0472">Membrane</keyword>
<proteinExistence type="predicted"/>
<feature type="transmembrane region" description="Helical" evidence="1">
    <location>
        <begin position="37"/>
        <end position="67"/>
    </location>
</feature>
<keyword evidence="1" id="KW-1133">Transmembrane helix</keyword>
<dbReference type="InterPro" id="IPR046549">
    <property type="entry name" value="DUF6703"/>
</dbReference>
<protein>
    <submittedName>
        <fullName evidence="2">Uncharacterized protein</fullName>
    </submittedName>
</protein>
<comment type="caution">
    <text evidence="2">The sequence shown here is derived from an EMBL/GenBank/DDBJ whole genome shotgun (WGS) entry which is preliminary data.</text>
</comment>
<name>A0A7W5JXA3_9ACTN</name>
<keyword evidence="1" id="KW-0812">Transmembrane</keyword>
<accession>A0A7W5JXA3</accession>
<organism evidence="2 3">
    <name type="scientific">Microlunatus antarcticus</name>
    <dbReference type="NCBI Taxonomy" id="53388"/>
    <lineage>
        <taxon>Bacteria</taxon>
        <taxon>Bacillati</taxon>
        <taxon>Actinomycetota</taxon>
        <taxon>Actinomycetes</taxon>
        <taxon>Propionibacteriales</taxon>
        <taxon>Propionibacteriaceae</taxon>
        <taxon>Microlunatus</taxon>
    </lineage>
</organism>
<feature type="transmembrane region" description="Helical" evidence="1">
    <location>
        <begin position="79"/>
        <end position="95"/>
    </location>
</feature>
<evidence type="ECO:0000313" key="3">
    <source>
        <dbReference type="Proteomes" id="UP000565572"/>
    </source>
</evidence>
<dbReference type="Pfam" id="PF20444">
    <property type="entry name" value="DUF6703"/>
    <property type="match status" value="1"/>
</dbReference>
<evidence type="ECO:0000313" key="2">
    <source>
        <dbReference type="EMBL" id="MBB3327963.1"/>
    </source>
</evidence>
<keyword evidence="3" id="KW-1185">Reference proteome</keyword>
<gene>
    <name evidence="2" type="ORF">FHX39_002907</name>
</gene>
<dbReference type="RefSeq" id="WP_183339532.1">
    <property type="nucleotide sequence ID" value="NZ_JACHZG010000001.1"/>
</dbReference>